<protein>
    <recommendedName>
        <fullName evidence="4">Transposase</fullName>
    </recommendedName>
</protein>
<dbReference type="PANTHER" id="PTHR37162">
    <property type="entry name" value="HAT FAMILY DIMERISATION DOMAINCONTAINING PROTEIN-RELATED"/>
    <property type="match status" value="1"/>
</dbReference>
<comment type="caution">
    <text evidence="2">The sequence shown here is derived from an EMBL/GenBank/DDBJ whole genome shotgun (WGS) entry which is preliminary data.</text>
</comment>
<name>A0AAV0WA00_9HEMI</name>
<evidence type="ECO:0000256" key="1">
    <source>
        <dbReference type="SAM" id="MobiDB-lite"/>
    </source>
</evidence>
<feature type="region of interest" description="Disordered" evidence="1">
    <location>
        <begin position="684"/>
        <end position="704"/>
    </location>
</feature>
<dbReference type="Proteomes" id="UP001160148">
    <property type="component" value="Unassembled WGS sequence"/>
</dbReference>
<gene>
    <name evidence="2" type="ORF">MEUPH1_LOCUS8842</name>
</gene>
<proteinExistence type="predicted"/>
<dbReference type="CDD" id="cd22249">
    <property type="entry name" value="UDM1_RNF168_RNF169-like"/>
    <property type="match status" value="1"/>
</dbReference>
<dbReference type="PANTHER" id="PTHR37162:SF11">
    <property type="match status" value="1"/>
</dbReference>
<dbReference type="EMBL" id="CARXXK010000002">
    <property type="protein sequence ID" value="CAI6352627.1"/>
    <property type="molecule type" value="Genomic_DNA"/>
</dbReference>
<keyword evidence="3" id="KW-1185">Reference proteome</keyword>
<reference evidence="2 3" key="1">
    <citation type="submission" date="2023-01" db="EMBL/GenBank/DDBJ databases">
        <authorList>
            <person name="Whitehead M."/>
        </authorList>
    </citation>
    <scope>NUCLEOTIDE SEQUENCE [LARGE SCALE GENOMIC DNA]</scope>
</reference>
<evidence type="ECO:0008006" key="4">
    <source>
        <dbReference type="Google" id="ProtNLM"/>
    </source>
</evidence>
<accession>A0AAV0WA00</accession>
<sequence>MAKTYFQSNWIDKYSWIKEDVGNKNSAFCKLCLKSFSLSNMGITAILSHMKGKKHTTITNAQKESYNVNDMLTAPNDVNANQSTVKNNCTVSTKKQNISTFLERDNVTRAEIIWALSCIENHLSMSAGGRCVEIMKYMYPDSEIASNIQLQRAKLTYVIIYGLGKYFSESLISEVLDSDFFSISFDESLNKISQKEQMDIIVRFWCKSSNKVISRYLTSCFLGHTTAIDLLEALKSALKNFDLNKMIHLSMDGPYVNIKVLKTLQMELANMPNINTVMLDLGTCGIHTLHNSFKVAMQTSKWEIIEFLRAIYNNFKNVPARRSDYTKCSGSYKFPLKFCPVRWLQNIQVAERAEEILPNLLKYVNFVKNTPREPTSLSYKIMINCLNDKLLKPKLAFFKSLANDVEPFLRNYQSDAPMAPFLYTDLKTIMETVMQKFIKKEIFESTSITSIDVTDKNNIRLSKYIDLGYTTRQALRNTEQINDKDMLKFRLDCSLIFQKFCSKLLDKSPLKYPIVRSITFCDPNIIASNFKISLRRLKNTLEIFVDNNLISGCAADRVEREFIKLFNNSQFIERCKNYLKTDRLDEFWTNLPSMCNLSVETMRFLKTIFILFHGNAAVERGFSINKECISENMKEDSLIGQRHVWSAINAAGGTKEVNISKTMIHAVRNARSYYHEALEQAKKEDQEKQRFAENQKRANEQLKELKEKRRRLLESAMKETEAIDEEMSKLQK</sequence>
<evidence type="ECO:0000313" key="3">
    <source>
        <dbReference type="Proteomes" id="UP001160148"/>
    </source>
</evidence>
<dbReference type="AlphaFoldDB" id="A0AAV0WA00"/>
<organism evidence="2 3">
    <name type="scientific">Macrosiphum euphorbiae</name>
    <name type="common">potato aphid</name>
    <dbReference type="NCBI Taxonomy" id="13131"/>
    <lineage>
        <taxon>Eukaryota</taxon>
        <taxon>Metazoa</taxon>
        <taxon>Ecdysozoa</taxon>
        <taxon>Arthropoda</taxon>
        <taxon>Hexapoda</taxon>
        <taxon>Insecta</taxon>
        <taxon>Pterygota</taxon>
        <taxon>Neoptera</taxon>
        <taxon>Paraneoptera</taxon>
        <taxon>Hemiptera</taxon>
        <taxon>Sternorrhyncha</taxon>
        <taxon>Aphidomorpha</taxon>
        <taxon>Aphidoidea</taxon>
        <taxon>Aphididae</taxon>
        <taxon>Macrosiphini</taxon>
        <taxon>Macrosiphum</taxon>
    </lineage>
</organism>
<evidence type="ECO:0000313" key="2">
    <source>
        <dbReference type="EMBL" id="CAI6352627.1"/>
    </source>
</evidence>